<dbReference type="GO" id="GO:0007165">
    <property type="term" value="P:signal transduction"/>
    <property type="evidence" value="ECO:0007669"/>
    <property type="project" value="InterPro"/>
</dbReference>
<keyword evidence="5" id="KW-0653">Protein transport</keyword>
<dbReference type="GO" id="GO:0006890">
    <property type="term" value="P:retrograde vesicle-mediated transport, Golgi to endoplasmic reticulum"/>
    <property type="evidence" value="ECO:0007669"/>
    <property type="project" value="TreeGrafter"/>
</dbReference>
<evidence type="ECO:0000256" key="5">
    <source>
        <dbReference type="ARBA" id="ARBA00022927"/>
    </source>
</evidence>
<dbReference type="PANTHER" id="PTHR21443:SF0">
    <property type="entry name" value="CONSERVED OLIGOMERIC GOLGI COMPLEX SUBUNIT 7"/>
    <property type="match status" value="1"/>
</dbReference>
<keyword evidence="4" id="KW-0813">Transport</keyword>
<dbReference type="PANTHER" id="PTHR21443">
    <property type="entry name" value="CONSERVED OLIGOMERIC GOLGI COMPLEX COMPONENT 7"/>
    <property type="match status" value="1"/>
</dbReference>
<comment type="subcellular location">
    <subcellularLocation>
        <location evidence="1">Golgi apparatus membrane</location>
        <topology evidence="1">Peripheral membrane protein</topology>
    </subcellularLocation>
</comment>
<dbReference type="AlphaFoldDB" id="A0AAV8V2U2"/>
<dbReference type="GO" id="GO:0006886">
    <property type="term" value="P:intracellular protein transport"/>
    <property type="evidence" value="ECO:0007669"/>
    <property type="project" value="InterPro"/>
</dbReference>
<accession>A0AAV8V2U2</accession>
<dbReference type="GO" id="GO:0007030">
    <property type="term" value="P:Golgi organization"/>
    <property type="evidence" value="ECO:0007669"/>
    <property type="project" value="TreeGrafter"/>
</dbReference>
<reference evidence="10 11" key="1">
    <citation type="journal article" date="2023" name="Nat. Commun.">
        <title>Origin of minicircular mitochondrial genomes in red algae.</title>
        <authorList>
            <person name="Lee Y."/>
            <person name="Cho C.H."/>
            <person name="Lee Y.M."/>
            <person name="Park S.I."/>
            <person name="Yang J.H."/>
            <person name="West J.A."/>
            <person name="Bhattacharya D."/>
            <person name="Yoon H.S."/>
        </authorList>
    </citation>
    <scope>NUCLEOTIDE SEQUENCE [LARGE SCALE GENOMIC DNA]</scope>
    <source>
        <strain evidence="10 11">CCMP1338</strain>
        <tissue evidence="10">Whole cell</tissue>
    </source>
</reference>
<keyword evidence="11" id="KW-1185">Reference proteome</keyword>
<sequence length="253" mass="27324">MGIDLGDEGFDVLTWVNGKLPSHDSESLLLEVREEWEAAQGELSAALSTALTAVPQSVKEADRVRQMGTGLMDGVDRVSTRVEGVETGAEEAVAAIANADAVLRRVERARDMLARAAEVETLTERIEAIFVGGDLLAAADSIAKMRENLVALQDVPEINSKKEALYNADKDVIDHANAPGWIWATKRSHCYYPRQEVIEHGNVPGLIRATKGATVTILAMMSSSTPMFRCGTGHDRSQCCDAGQDVIEHANVP</sequence>
<dbReference type="Pfam" id="PF10191">
    <property type="entry name" value="COG7"/>
    <property type="match status" value="1"/>
</dbReference>
<dbReference type="GO" id="GO:0000139">
    <property type="term" value="C:Golgi membrane"/>
    <property type="evidence" value="ECO:0007669"/>
    <property type="project" value="UniProtKB-SubCell"/>
</dbReference>
<evidence type="ECO:0000256" key="4">
    <source>
        <dbReference type="ARBA" id="ARBA00022448"/>
    </source>
</evidence>
<keyword evidence="6" id="KW-0333">Golgi apparatus</keyword>
<name>A0AAV8V2U2_9RHOD</name>
<dbReference type="InterPro" id="IPR003660">
    <property type="entry name" value="HAMP_dom"/>
</dbReference>
<evidence type="ECO:0000256" key="6">
    <source>
        <dbReference type="ARBA" id="ARBA00023034"/>
    </source>
</evidence>
<evidence type="ECO:0000259" key="9">
    <source>
        <dbReference type="PROSITE" id="PS50885"/>
    </source>
</evidence>
<keyword evidence="7" id="KW-0472">Membrane</keyword>
<comment type="caution">
    <text evidence="10">The sequence shown here is derived from an EMBL/GenBank/DDBJ whole genome shotgun (WGS) entry which is preliminary data.</text>
</comment>
<dbReference type="PROSITE" id="PS50885">
    <property type="entry name" value="HAMP"/>
    <property type="match status" value="1"/>
</dbReference>
<evidence type="ECO:0000313" key="11">
    <source>
        <dbReference type="Proteomes" id="UP001157974"/>
    </source>
</evidence>
<dbReference type="Proteomes" id="UP001157974">
    <property type="component" value="Unassembled WGS sequence"/>
</dbReference>
<proteinExistence type="inferred from homology"/>
<evidence type="ECO:0000256" key="2">
    <source>
        <dbReference type="ARBA" id="ARBA00005831"/>
    </source>
</evidence>
<gene>
    <name evidence="10" type="ORF">NDN08_005864</name>
</gene>
<evidence type="ECO:0000256" key="8">
    <source>
        <dbReference type="ARBA" id="ARBA00031345"/>
    </source>
</evidence>
<organism evidence="10 11">
    <name type="scientific">Rhodosorus marinus</name>
    <dbReference type="NCBI Taxonomy" id="101924"/>
    <lineage>
        <taxon>Eukaryota</taxon>
        <taxon>Rhodophyta</taxon>
        <taxon>Stylonematophyceae</taxon>
        <taxon>Stylonematales</taxon>
        <taxon>Stylonemataceae</taxon>
        <taxon>Rhodosorus</taxon>
    </lineage>
</organism>
<evidence type="ECO:0000256" key="7">
    <source>
        <dbReference type="ARBA" id="ARBA00023136"/>
    </source>
</evidence>
<evidence type="ECO:0000313" key="10">
    <source>
        <dbReference type="EMBL" id="KAJ8909171.1"/>
    </source>
</evidence>
<evidence type="ECO:0000256" key="1">
    <source>
        <dbReference type="ARBA" id="ARBA00004395"/>
    </source>
</evidence>
<protein>
    <recommendedName>
        <fullName evidence="3">Conserved oligomeric Golgi complex subunit 7</fullName>
    </recommendedName>
    <alternativeName>
        <fullName evidence="8">Component of oligomeric Golgi complex 7</fullName>
    </alternativeName>
</protein>
<feature type="domain" description="HAMP" evidence="9">
    <location>
        <begin position="100"/>
        <end position="154"/>
    </location>
</feature>
<dbReference type="InterPro" id="IPR019335">
    <property type="entry name" value="COG7"/>
</dbReference>
<evidence type="ECO:0000256" key="3">
    <source>
        <dbReference type="ARBA" id="ARBA00020984"/>
    </source>
</evidence>
<dbReference type="GO" id="GO:0017119">
    <property type="term" value="C:Golgi transport complex"/>
    <property type="evidence" value="ECO:0007669"/>
    <property type="project" value="InterPro"/>
</dbReference>
<dbReference type="EMBL" id="JAMWBK010000001">
    <property type="protein sequence ID" value="KAJ8909171.1"/>
    <property type="molecule type" value="Genomic_DNA"/>
</dbReference>
<comment type="similarity">
    <text evidence="2">Belongs to the COG7 family.</text>
</comment>